<name>A0ABS5V6A6_9GAMM</name>
<dbReference type="InterPro" id="IPR003749">
    <property type="entry name" value="ThiS/MoaD-like"/>
</dbReference>
<dbReference type="PANTHER" id="PTHR34472:SF1">
    <property type="entry name" value="SULFUR CARRIER PROTEIN THIS"/>
    <property type="match status" value="1"/>
</dbReference>
<reference evidence="1 2" key="1">
    <citation type="submission" date="2021-05" db="EMBL/GenBank/DDBJ databases">
        <title>Shewanella sp. JM162201.</title>
        <authorList>
            <person name="Xu S."/>
            <person name="Li A."/>
        </authorList>
    </citation>
    <scope>NUCLEOTIDE SEQUENCE [LARGE SCALE GENOMIC DNA]</scope>
    <source>
        <strain evidence="1 2">JM162201</strain>
    </source>
</reference>
<evidence type="ECO:0000313" key="2">
    <source>
        <dbReference type="Proteomes" id="UP001195903"/>
    </source>
</evidence>
<dbReference type="Pfam" id="PF02597">
    <property type="entry name" value="ThiS"/>
    <property type="match status" value="1"/>
</dbReference>
<dbReference type="PANTHER" id="PTHR34472">
    <property type="entry name" value="SULFUR CARRIER PROTEIN THIS"/>
    <property type="match status" value="1"/>
</dbReference>
<dbReference type="RefSeq" id="WP_214508172.1">
    <property type="nucleotide sequence ID" value="NZ_JAHEPS010000007.1"/>
</dbReference>
<organism evidence="1 2">
    <name type="scientific">Shewanella jiangmenensis</name>
    <dbReference type="NCBI Taxonomy" id="2837387"/>
    <lineage>
        <taxon>Bacteria</taxon>
        <taxon>Pseudomonadati</taxon>
        <taxon>Pseudomonadota</taxon>
        <taxon>Gammaproteobacteria</taxon>
        <taxon>Alteromonadales</taxon>
        <taxon>Shewanellaceae</taxon>
        <taxon>Shewanella</taxon>
    </lineage>
</organism>
<dbReference type="EMBL" id="JAHEPS010000007">
    <property type="protein sequence ID" value="MBT1445977.1"/>
    <property type="molecule type" value="Genomic_DNA"/>
</dbReference>
<comment type="caution">
    <text evidence="1">The sequence shown here is derived from an EMBL/GenBank/DDBJ whole genome shotgun (WGS) entry which is preliminary data.</text>
</comment>
<dbReference type="Proteomes" id="UP001195903">
    <property type="component" value="Unassembled WGS sequence"/>
</dbReference>
<dbReference type="InterPro" id="IPR016155">
    <property type="entry name" value="Mopterin_synth/thiamin_S_b"/>
</dbReference>
<sequence>MLNIQLNGEARQVDSAQDLASLVQAQGVKQTQVALVLNGELVPRHRWPHIHIQDNDNLELFSAVAGG</sequence>
<protein>
    <submittedName>
        <fullName evidence="1">Sulfur carrier protein ThiS</fullName>
    </submittedName>
</protein>
<dbReference type="CDD" id="cd00565">
    <property type="entry name" value="Ubl_ThiS"/>
    <property type="match status" value="1"/>
</dbReference>
<proteinExistence type="predicted"/>
<dbReference type="Gene3D" id="3.10.20.30">
    <property type="match status" value="1"/>
</dbReference>
<dbReference type="SUPFAM" id="SSF54285">
    <property type="entry name" value="MoaD/ThiS"/>
    <property type="match status" value="1"/>
</dbReference>
<dbReference type="InterPro" id="IPR012675">
    <property type="entry name" value="Beta-grasp_dom_sf"/>
</dbReference>
<evidence type="ECO:0000313" key="1">
    <source>
        <dbReference type="EMBL" id="MBT1445977.1"/>
    </source>
</evidence>
<dbReference type="NCBIfam" id="TIGR01683">
    <property type="entry name" value="thiS"/>
    <property type="match status" value="1"/>
</dbReference>
<accession>A0ABS5V6A6</accession>
<keyword evidence="2" id="KW-1185">Reference proteome</keyword>
<dbReference type="InterPro" id="IPR010035">
    <property type="entry name" value="Thi_S"/>
</dbReference>
<gene>
    <name evidence="1" type="primary">thiS</name>
    <name evidence="1" type="ORF">KJI95_15890</name>
</gene>